<gene>
    <name evidence="4" type="ORF">C0029_06345</name>
</gene>
<keyword evidence="3" id="KW-1005">Bacterial flagellum biogenesis</keyword>
<protein>
    <recommendedName>
        <fullName evidence="6">Flagellar protein FlgN</fullName>
    </recommendedName>
</protein>
<dbReference type="RefSeq" id="WP_084198717.1">
    <property type="nucleotide sequence ID" value="NZ_BMYL01000002.1"/>
</dbReference>
<evidence type="ECO:0000256" key="3">
    <source>
        <dbReference type="ARBA" id="ARBA00022795"/>
    </source>
</evidence>
<keyword evidence="5" id="KW-1185">Reference proteome</keyword>
<evidence type="ECO:0000313" key="5">
    <source>
        <dbReference type="Proteomes" id="UP000235162"/>
    </source>
</evidence>
<evidence type="ECO:0008006" key="6">
    <source>
        <dbReference type="Google" id="ProtNLM"/>
    </source>
</evidence>
<evidence type="ECO:0000256" key="1">
    <source>
        <dbReference type="ARBA" id="ARBA00002397"/>
    </source>
</evidence>
<reference evidence="4 5" key="1">
    <citation type="submission" date="2018-01" db="EMBL/GenBank/DDBJ databases">
        <title>The draft genome sequence of Halioglobus japonicus S1-36.</title>
        <authorList>
            <person name="Du Z.-J."/>
            <person name="Shi M.-J."/>
        </authorList>
    </citation>
    <scope>NUCLEOTIDE SEQUENCE [LARGE SCALE GENOMIC DNA]</scope>
    <source>
        <strain evidence="4 5">S1-36</strain>
    </source>
</reference>
<dbReference type="InterPro" id="IPR036679">
    <property type="entry name" value="FlgN-like_sf"/>
</dbReference>
<comment type="similarity">
    <text evidence="2">Belongs to the FlgN family.</text>
</comment>
<name>A0AAP8ME09_9GAMM</name>
<dbReference type="KEGG" id="hja:BST95_07300"/>
<comment type="caution">
    <text evidence="4">The sequence shown here is derived from an EMBL/GenBank/DDBJ whole genome shotgun (WGS) entry which is preliminary data.</text>
</comment>
<comment type="function">
    <text evidence="1">Required for the efficient initiation of filament assembly.</text>
</comment>
<organism evidence="4 5">
    <name type="scientific">Halioglobus japonicus</name>
    <dbReference type="NCBI Taxonomy" id="930805"/>
    <lineage>
        <taxon>Bacteria</taxon>
        <taxon>Pseudomonadati</taxon>
        <taxon>Pseudomonadota</taxon>
        <taxon>Gammaproteobacteria</taxon>
        <taxon>Cellvibrionales</taxon>
        <taxon>Halieaceae</taxon>
        <taxon>Halioglobus</taxon>
    </lineage>
</organism>
<dbReference type="Pfam" id="PF05130">
    <property type="entry name" value="FlgN"/>
    <property type="match status" value="1"/>
</dbReference>
<dbReference type="Proteomes" id="UP000235162">
    <property type="component" value="Unassembled WGS sequence"/>
</dbReference>
<dbReference type="SUPFAM" id="SSF140566">
    <property type="entry name" value="FlgN-like"/>
    <property type="match status" value="1"/>
</dbReference>
<dbReference type="EMBL" id="PKUR01000002">
    <property type="protein sequence ID" value="PLW86068.1"/>
    <property type="molecule type" value="Genomic_DNA"/>
</dbReference>
<accession>A0AAP8ME09</accession>
<dbReference type="InterPro" id="IPR007809">
    <property type="entry name" value="FlgN-like"/>
</dbReference>
<proteinExistence type="inferred from homology"/>
<evidence type="ECO:0000256" key="2">
    <source>
        <dbReference type="ARBA" id="ARBA00007703"/>
    </source>
</evidence>
<dbReference type="Gene3D" id="1.20.58.300">
    <property type="entry name" value="FlgN-like"/>
    <property type="match status" value="1"/>
</dbReference>
<dbReference type="GO" id="GO:0044780">
    <property type="term" value="P:bacterial-type flagellum assembly"/>
    <property type="evidence" value="ECO:0007669"/>
    <property type="project" value="InterPro"/>
</dbReference>
<evidence type="ECO:0000313" key="4">
    <source>
        <dbReference type="EMBL" id="PLW86068.1"/>
    </source>
</evidence>
<dbReference type="AlphaFoldDB" id="A0AAP8ME09"/>
<sequence length="153" mass="17303">MDSQSDSALQALSAKCNELTALEDILTQERSELCRINPDGEQLLRIAERKQTYFHSLLQIEEQLATIQEEVDLASMNDATPDNESLMKVQLLNDLHDKAVVVSQLNKGNGLMIHERMLSNERILEFIRDANHNWIYGPEGTTAPYESHISSHA</sequence>